<accession>A0A9P6YK15</accession>
<dbReference type="EMBL" id="JAANIT010000263">
    <property type="protein sequence ID" value="KAG1549720.1"/>
    <property type="molecule type" value="Genomic_DNA"/>
</dbReference>
<evidence type="ECO:0000256" key="2">
    <source>
        <dbReference type="ARBA" id="ARBA00008020"/>
    </source>
</evidence>
<comment type="similarity">
    <text evidence="2 7">Belongs to the TCP-1 chaperonin family.</text>
</comment>
<evidence type="ECO:0000313" key="9">
    <source>
        <dbReference type="Proteomes" id="UP000717996"/>
    </source>
</evidence>
<dbReference type="Proteomes" id="UP000717996">
    <property type="component" value="Unassembled WGS sequence"/>
</dbReference>
<organism evidence="8 9">
    <name type="scientific">Rhizopus oryzae</name>
    <name type="common">Mucormycosis agent</name>
    <name type="synonym">Rhizopus arrhizus var. delemar</name>
    <dbReference type="NCBI Taxonomy" id="64495"/>
    <lineage>
        <taxon>Eukaryota</taxon>
        <taxon>Fungi</taxon>
        <taxon>Fungi incertae sedis</taxon>
        <taxon>Mucoromycota</taxon>
        <taxon>Mucoromycotina</taxon>
        <taxon>Mucoromycetes</taxon>
        <taxon>Mucorales</taxon>
        <taxon>Mucorineae</taxon>
        <taxon>Rhizopodaceae</taxon>
        <taxon>Rhizopus</taxon>
    </lineage>
</organism>
<dbReference type="GO" id="GO:0005832">
    <property type="term" value="C:chaperonin-containing T-complex"/>
    <property type="evidence" value="ECO:0007669"/>
    <property type="project" value="UniProtKB-ARBA"/>
</dbReference>
<comment type="caution">
    <text evidence="8">The sequence shown here is derived from an EMBL/GenBank/DDBJ whole genome shotgun (WGS) entry which is preliminary data.</text>
</comment>
<dbReference type="GO" id="GO:0051082">
    <property type="term" value="F:unfolded protein binding"/>
    <property type="evidence" value="ECO:0007669"/>
    <property type="project" value="InterPro"/>
</dbReference>
<dbReference type="AlphaFoldDB" id="A0A9P6YK15"/>
<evidence type="ECO:0000313" key="8">
    <source>
        <dbReference type="EMBL" id="KAG1549720.1"/>
    </source>
</evidence>
<dbReference type="InterPro" id="IPR002423">
    <property type="entry name" value="Cpn60/GroEL/TCP-1"/>
</dbReference>
<evidence type="ECO:0000256" key="6">
    <source>
        <dbReference type="ARBA" id="ARBA00023186"/>
    </source>
</evidence>
<comment type="function">
    <text evidence="1">Molecular chaperone; assists the folding of proteins upon ATP hydrolysis.</text>
</comment>
<dbReference type="InterPro" id="IPR002194">
    <property type="entry name" value="Chaperonin_TCP-1_CS"/>
</dbReference>
<dbReference type="SUPFAM" id="SSF48592">
    <property type="entry name" value="GroEL equatorial domain-like"/>
    <property type="match status" value="1"/>
</dbReference>
<dbReference type="PANTHER" id="PTHR11353">
    <property type="entry name" value="CHAPERONIN"/>
    <property type="match status" value="1"/>
</dbReference>
<evidence type="ECO:0000256" key="7">
    <source>
        <dbReference type="RuleBase" id="RU004187"/>
    </source>
</evidence>
<protein>
    <recommendedName>
        <fullName evidence="10">T-complex protein 1 subunit eta</fullName>
    </recommendedName>
</protein>
<dbReference type="PROSITE" id="PS00751">
    <property type="entry name" value="TCP1_2"/>
    <property type="match status" value="1"/>
</dbReference>
<dbReference type="InterPro" id="IPR027413">
    <property type="entry name" value="GROEL-like_equatorial_sf"/>
</dbReference>
<evidence type="ECO:0000256" key="1">
    <source>
        <dbReference type="ARBA" id="ARBA00002912"/>
    </source>
</evidence>
<dbReference type="Gene3D" id="1.10.560.10">
    <property type="entry name" value="GroEL-like equatorial domain"/>
    <property type="match status" value="1"/>
</dbReference>
<dbReference type="PROSITE" id="PS00995">
    <property type="entry name" value="TCP1_3"/>
    <property type="match status" value="1"/>
</dbReference>
<reference evidence="8" key="1">
    <citation type="journal article" date="2020" name="Microb. Genom.">
        <title>Genetic diversity of clinical and environmental Mucorales isolates obtained from an investigation of mucormycosis cases among solid organ transplant recipients.</title>
        <authorList>
            <person name="Nguyen M.H."/>
            <person name="Kaul D."/>
            <person name="Muto C."/>
            <person name="Cheng S.J."/>
            <person name="Richter R.A."/>
            <person name="Bruno V.M."/>
            <person name="Liu G."/>
            <person name="Beyhan S."/>
            <person name="Sundermann A.J."/>
            <person name="Mounaud S."/>
            <person name="Pasculle A.W."/>
            <person name="Nierman W.C."/>
            <person name="Driscoll E."/>
            <person name="Cumbie R."/>
            <person name="Clancy C.J."/>
            <person name="Dupont C.L."/>
        </authorList>
    </citation>
    <scope>NUCLEOTIDE SEQUENCE</scope>
    <source>
        <strain evidence="8">GL16</strain>
    </source>
</reference>
<evidence type="ECO:0000256" key="4">
    <source>
        <dbReference type="ARBA" id="ARBA00022741"/>
    </source>
</evidence>
<name>A0A9P6YK15_RHIOR</name>
<comment type="subunit">
    <text evidence="3">Component of the T-complex protein 1 (TCP1) complex.</text>
</comment>
<evidence type="ECO:0008006" key="10">
    <source>
        <dbReference type="Google" id="ProtNLM"/>
    </source>
</evidence>
<dbReference type="GO" id="GO:0016887">
    <property type="term" value="F:ATP hydrolysis activity"/>
    <property type="evidence" value="ECO:0007669"/>
    <property type="project" value="InterPro"/>
</dbReference>
<proteinExistence type="inferred from homology"/>
<keyword evidence="6 7" id="KW-0143">Chaperone</keyword>
<keyword evidence="4 7" id="KW-0547">Nucleotide-binding</keyword>
<dbReference type="PROSITE" id="PS00750">
    <property type="entry name" value="TCP1_1"/>
    <property type="match status" value="1"/>
</dbReference>
<dbReference type="GO" id="GO:0005524">
    <property type="term" value="F:ATP binding"/>
    <property type="evidence" value="ECO:0007669"/>
    <property type="project" value="UniProtKB-KW"/>
</dbReference>
<dbReference type="InterPro" id="IPR017998">
    <property type="entry name" value="Chaperone_TCP-1"/>
</dbReference>
<dbReference type="PRINTS" id="PR00304">
    <property type="entry name" value="TCOMPLEXTCP1"/>
</dbReference>
<keyword evidence="5 7" id="KW-0067">ATP-binding</keyword>
<gene>
    <name evidence="8" type="ORF">G6F51_002890</name>
</gene>
<dbReference type="GO" id="GO:0140662">
    <property type="term" value="F:ATP-dependent protein folding chaperone"/>
    <property type="evidence" value="ECO:0007669"/>
    <property type="project" value="InterPro"/>
</dbReference>
<evidence type="ECO:0000256" key="3">
    <source>
        <dbReference type="ARBA" id="ARBA00011381"/>
    </source>
</evidence>
<evidence type="ECO:0000256" key="5">
    <source>
        <dbReference type="ARBA" id="ARBA00022840"/>
    </source>
</evidence>
<dbReference type="OrthoDB" id="10248520at2759"/>
<dbReference type="Pfam" id="PF00118">
    <property type="entry name" value="Cpn60_TCP1"/>
    <property type="match status" value="1"/>
</dbReference>
<sequence>MSRSMMQPQIILLKEGTDTSQGKGQLLSNINACGAVVDTVRTTLGPRGMDKLMVDSRGEVTISNDGATIMKLLDIVHPAAKTLVDIARSQDAEVGDGTTSVVLLAGELLREVKGYIEEGVSPHVIIKGYRAAARLVSDD</sequence>